<evidence type="ECO:0000313" key="2">
    <source>
        <dbReference type="Proteomes" id="UP000556843"/>
    </source>
</evidence>
<proteinExistence type="predicted"/>
<name>A0ACC7Y2H4_9ACTN</name>
<dbReference type="EMBL" id="JAANNW010000015">
    <property type="protein sequence ID" value="NUV76075.1"/>
    <property type="molecule type" value="Genomic_DNA"/>
</dbReference>
<reference evidence="1" key="1">
    <citation type="submission" date="2020-03" db="EMBL/GenBank/DDBJ databases">
        <title>Complete genome sequence of sixteen Streptomyces strains facilitates identification of candidate genes involved in plant growth-promotion in grain legumes and cereals.</title>
        <authorList>
            <person name="Gopalakrishnan S."/>
            <person name="Thakur V."/>
            <person name="Saxena R."/>
            <person name="Vadlamudi S."/>
            <person name="Purohit S."/>
            <person name="Kumar V."/>
            <person name="Rathore A."/>
            <person name="Chitikineni A."/>
            <person name="Varshney R.K."/>
        </authorList>
    </citation>
    <scope>NUCLEOTIDE SEQUENCE</scope>
    <source>
        <strain evidence="1">CAI-93</strain>
    </source>
</reference>
<organism evidence="1 2">
    <name type="scientific">Streptomyces fungicidicus</name>
    <dbReference type="NCBI Taxonomy" id="68203"/>
    <lineage>
        <taxon>Bacteria</taxon>
        <taxon>Bacillati</taxon>
        <taxon>Actinomycetota</taxon>
        <taxon>Actinomycetes</taxon>
        <taxon>Kitasatosporales</taxon>
        <taxon>Streptomycetaceae</taxon>
        <taxon>Streptomyces</taxon>
    </lineage>
</organism>
<dbReference type="Proteomes" id="UP000556843">
    <property type="component" value="Unassembled WGS sequence"/>
</dbReference>
<keyword evidence="2" id="KW-1185">Reference proteome</keyword>
<protein>
    <submittedName>
        <fullName evidence="1">Uncharacterized protein</fullName>
    </submittedName>
</protein>
<evidence type="ECO:0000313" key="1">
    <source>
        <dbReference type="EMBL" id="NUV76075.1"/>
    </source>
</evidence>
<gene>
    <name evidence="1" type="ORF">G6W56_18340</name>
</gene>
<accession>A0ACC7Y2H4</accession>
<sequence length="240" mass="26946">MTHTTEGIVLEGHVLDVDAQSYWGPYYSYFPALARYIPLGEYARRVRPRACVLGASDGKFALPLLRAGWEVVGVETDALFLNGGEFDLVDGHHEVVGLRQRLSAEGLTEACTIVEQDYMTLPASGDFQLVMGSGLWSMPPNRAHTMEALIHHAMDMVAPGGIFFGEYLIGLNDEERRCGYYPPREEMDRMVDRPGWHLFENADLGIRGESHLGYEQWHYHRYAAAITHRMPLPATPEPSP</sequence>
<comment type="caution">
    <text evidence="1">The sequence shown here is derived from an EMBL/GenBank/DDBJ whole genome shotgun (WGS) entry which is preliminary data.</text>
</comment>